<keyword evidence="7 9" id="KW-0868">Chloride</keyword>
<feature type="transmembrane region" description="Helical" evidence="9">
    <location>
        <begin position="827"/>
        <end position="844"/>
    </location>
</feature>
<dbReference type="Pfam" id="PF00654">
    <property type="entry name" value="Voltage_CLC"/>
    <property type="match status" value="1"/>
</dbReference>
<dbReference type="FunFam" id="1.10.3080.10:FF:000013">
    <property type="entry name" value="Voltage-gated chloride channel (ClcA)"/>
    <property type="match status" value="1"/>
</dbReference>
<dbReference type="AlphaFoldDB" id="Q5KGF6"/>
<dbReference type="PANTHER" id="PTHR45711:SF6">
    <property type="entry name" value="CHLORIDE CHANNEL PROTEIN"/>
    <property type="match status" value="1"/>
</dbReference>
<dbReference type="SMART" id="SM00116">
    <property type="entry name" value="CBS"/>
    <property type="match status" value="1"/>
</dbReference>
<evidence type="ECO:0000256" key="4">
    <source>
        <dbReference type="ARBA" id="ARBA00022989"/>
    </source>
</evidence>
<feature type="region of interest" description="Disordered" evidence="10">
    <location>
        <begin position="1"/>
        <end position="136"/>
    </location>
</feature>
<name>Q5KGF6_CRYD1</name>
<feature type="domain" description="CBS" evidence="11">
    <location>
        <begin position="1175"/>
        <end position="1234"/>
    </location>
</feature>
<evidence type="ECO:0000256" key="7">
    <source>
        <dbReference type="ARBA" id="ARBA00023214"/>
    </source>
</evidence>
<keyword evidence="13" id="KW-1185">Reference proteome</keyword>
<feature type="transmembrane region" description="Helical" evidence="9">
    <location>
        <begin position="974"/>
        <end position="998"/>
    </location>
</feature>
<evidence type="ECO:0000256" key="8">
    <source>
        <dbReference type="PROSITE-ProRule" id="PRU00703"/>
    </source>
</evidence>
<comment type="subcellular location">
    <subcellularLocation>
        <location evidence="1 9">Membrane</location>
        <topology evidence="1 9">Multi-pass membrane protein</topology>
    </subcellularLocation>
</comment>
<proteinExistence type="inferred from homology"/>
<evidence type="ECO:0000313" key="13">
    <source>
        <dbReference type="Proteomes" id="UP000002149"/>
    </source>
</evidence>
<feature type="region of interest" description="Disordered" evidence="10">
    <location>
        <begin position="566"/>
        <end position="599"/>
    </location>
</feature>
<feature type="transmembrane region" description="Helical" evidence="9">
    <location>
        <begin position="537"/>
        <end position="558"/>
    </location>
</feature>
<feature type="transmembrane region" description="Helical" evidence="9">
    <location>
        <begin position="786"/>
        <end position="807"/>
    </location>
</feature>
<dbReference type="Gene3D" id="1.10.3080.10">
    <property type="entry name" value="Clc chloride channel"/>
    <property type="match status" value="1"/>
</dbReference>
<comment type="similarity">
    <text evidence="9">Belongs to the chloride channel (TC 2.A.49) family.</text>
</comment>
<dbReference type="GO" id="GO:0005769">
    <property type="term" value="C:early endosome"/>
    <property type="evidence" value="ECO:0000318"/>
    <property type="project" value="GO_Central"/>
</dbReference>
<keyword evidence="5 9" id="KW-0406">Ion transport</keyword>
<evidence type="ECO:0000256" key="10">
    <source>
        <dbReference type="SAM" id="MobiDB-lite"/>
    </source>
</evidence>
<dbReference type="PRINTS" id="PR00762">
    <property type="entry name" value="CLCHANNEL"/>
</dbReference>
<accession>Q55S04</accession>
<dbReference type="OrthoDB" id="431497at2759"/>
<keyword evidence="8" id="KW-0129">CBS domain</keyword>
<organism evidence="12 13">
    <name type="scientific">Cryptococcus deneoformans (strain JEC21 / ATCC MYA-565)</name>
    <name type="common">Cryptococcus neoformans var. neoformans serotype D</name>
    <dbReference type="NCBI Taxonomy" id="214684"/>
    <lineage>
        <taxon>Eukaryota</taxon>
        <taxon>Fungi</taxon>
        <taxon>Dikarya</taxon>
        <taxon>Basidiomycota</taxon>
        <taxon>Agaricomycotina</taxon>
        <taxon>Tremellomycetes</taxon>
        <taxon>Tremellales</taxon>
        <taxon>Cryptococcaceae</taxon>
        <taxon>Cryptococcus</taxon>
        <taxon>Cryptococcus neoformans species complex</taxon>
    </lineage>
</organism>
<evidence type="ECO:0000256" key="9">
    <source>
        <dbReference type="RuleBase" id="RU361221"/>
    </source>
</evidence>
<dbReference type="CDD" id="cd03684">
    <property type="entry name" value="ClC_3_like"/>
    <property type="match status" value="1"/>
</dbReference>
<feature type="transmembrane region" description="Helical" evidence="9">
    <location>
        <begin position="882"/>
        <end position="903"/>
    </location>
</feature>
<dbReference type="VEuPathDB" id="FungiDB:CNE03790"/>
<dbReference type="PROSITE" id="PS51371">
    <property type="entry name" value="CBS"/>
    <property type="match status" value="1"/>
</dbReference>
<dbReference type="InterPro" id="IPR001807">
    <property type="entry name" value="ClC"/>
</dbReference>
<feature type="region of interest" description="Disordered" evidence="10">
    <location>
        <begin position="155"/>
        <end position="239"/>
    </location>
</feature>
<reference evidence="12 13" key="1">
    <citation type="journal article" date="2005" name="Science">
        <title>The genome of the basidiomycetous yeast and human pathogen Cryptococcus neoformans.</title>
        <authorList>
            <person name="Loftus B.J."/>
            <person name="Fung E."/>
            <person name="Roncaglia P."/>
            <person name="Rowley D."/>
            <person name="Amedeo P."/>
            <person name="Bruno D."/>
            <person name="Vamathevan J."/>
            <person name="Miranda M."/>
            <person name="Anderson I.J."/>
            <person name="Fraser J.A."/>
            <person name="Allen J.E."/>
            <person name="Bosdet I.E."/>
            <person name="Brent M.R."/>
            <person name="Chiu R."/>
            <person name="Doering T.L."/>
            <person name="Donlin M.J."/>
            <person name="D'Souza C.A."/>
            <person name="Fox D.S."/>
            <person name="Grinberg V."/>
            <person name="Fu J."/>
            <person name="Fukushima M."/>
            <person name="Haas B.J."/>
            <person name="Huang J.C."/>
            <person name="Janbon G."/>
            <person name="Jones S.J."/>
            <person name="Koo H.L."/>
            <person name="Krzywinski M.I."/>
            <person name="Kwon-Chung J.K."/>
            <person name="Lengeler K.B."/>
            <person name="Maiti R."/>
            <person name="Marra M.A."/>
            <person name="Marra R.E."/>
            <person name="Mathewson C.A."/>
            <person name="Mitchell T.G."/>
            <person name="Pertea M."/>
            <person name="Riggs F.R."/>
            <person name="Salzberg S.L."/>
            <person name="Schein J.E."/>
            <person name="Shvartsbeyn A."/>
            <person name="Shin H."/>
            <person name="Shumway M."/>
            <person name="Specht C.A."/>
            <person name="Suh B.B."/>
            <person name="Tenney A."/>
            <person name="Utterback T.R."/>
            <person name="Wickes B.L."/>
            <person name="Wortman J.R."/>
            <person name="Wye N.H."/>
            <person name="Kronstad J.W."/>
            <person name="Lodge J.K."/>
            <person name="Heitman J."/>
            <person name="Davis R.W."/>
            <person name="Fraser C.M."/>
            <person name="Hyman R.W."/>
        </authorList>
    </citation>
    <scope>NUCLEOTIDE SEQUENCE [LARGE SCALE GENOMIC DNA]</scope>
    <source>
        <strain evidence="13">JEC21 / ATCC MYA-565</strain>
    </source>
</reference>
<feature type="transmembrane region" description="Helical" evidence="9">
    <location>
        <begin position="949"/>
        <end position="968"/>
    </location>
</feature>
<comment type="caution">
    <text evidence="9">Lacks conserved residue(s) required for the propagation of feature annotation.</text>
</comment>
<dbReference type="InterPro" id="IPR000644">
    <property type="entry name" value="CBS_dom"/>
</dbReference>
<feature type="region of interest" description="Disordered" evidence="10">
    <location>
        <begin position="319"/>
        <end position="352"/>
    </location>
</feature>
<feature type="transmembrane region" description="Helical" evidence="9">
    <location>
        <begin position="445"/>
        <end position="466"/>
    </location>
</feature>
<dbReference type="RefSeq" id="XP_570966.2">
    <property type="nucleotide sequence ID" value="XM_570966.2"/>
</dbReference>
<feature type="transmembrane region" description="Helical" evidence="9">
    <location>
        <begin position="712"/>
        <end position="735"/>
    </location>
</feature>
<keyword evidence="6 9" id="KW-0472">Membrane</keyword>
<dbReference type="eggNOG" id="KOG0475">
    <property type="taxonomic scope" value="Eukaryota"/>
</dbReference>
<dbReference type="GO" id="GO:0005886">
    <property type="term" value="C:plasma membrane"/>
    <property type="evidence" value="ECO:0000318"/>
    <property type="project" value="GO_Central"/>
</dbReference>
<dbReference type="GeneID" id="3257842"/>
<dbReference type="InterPro" id="IPR046342">
    <property type="entry name" value="CBS_dom_sf"/>
</dbReference>
<dbReference type="HOGENOM" id="CLU_003181_2_0_1"/>
<keyword evidence="4 9" id="KW-1133">Transmembrane helix</keyword>
<sequence length="1234" mass="132033">MPEQRVPLSAAPMSIAPSSSTSTSASTVRPVRPASTASLRHPQQQQPRTQPPASGAGSVAQSRRQSVDTFMPESQPPSPITYFPNPSTFASGPNNNANSISSPANSTSTSPTVSISHMASTDSDDPSAAQAVSTSSIARTPRLNPVATSNVIGLDIGAPSPRVQASRGHGGHAQTSSGTTSSTSGSVSSIIDHQSRRRGSGRVFSTPGAGYSATHPNIGLGLGPTPSRSGTGSTSTTINDAALSSPRRISTSRGLHVPPQTAAPPVGNLGLPTHEAYYSVSQPASAATPRFRDKGIYASGGSGGLQHYSSSIAGYPSGSYGAIHQNQPSRDLAPTSAMGTSMHSPFPSPEGSVLKRLKKKASNVGLGLGRPDNYDDEAVGRRGDEDELLEDNEGERANGTRVWYSSFATIDWIHDAIKESSRVRRLRNAASRSLRGKIANTWDRFQGWLVVTLTGIITALIAFLIIRAEMAFFDLKEGFCSTSWGTARRFCCAPRHQSPGSDGGEDECSDWIEWGQFFNPKEKDGPFGGWVYGGPEFMAYATVALLLAVTASCMTVYLSSSAHHTTSKDSTFLTPPSKIPTAKQSTASSPTKRTASLPYGPHNECQPLLDSVANEPPTPLIESPPETFRKVMFYAAGSGIPEIKTILSGFVIHGYLGGWTLLTKSAGLALSVGSGLSLGKEGPLVHMSSCVGNIVSRMFLKFECNEAKRREVLSAACAAGVAVAFGAPVGGVLFSLEEVSYYFPPKVMWRSFWCAAIAAITLKALNPFGNGSLVLFAVTYTKEYHYWEYIIFVVLGVFGGLYGAVFARLNIIWSRHVRNGTWLRRHPIFEVVLVVLLTTIVSFSNPYTRMGGTEFVASLFEECNSSSSSSLCVNHPHELATVIWEVFMALIIKGCLTIITFGIKVPAGIFIPSLAVGACFGRIVGHMMEYIEFTYPELSIFNVCKDTDCIVPGVYAMVGAAATLAGVTRTTVSLAVIMFELTSTLNYVVPVMLSILIAKTVADGLEKKGIYDLVIDLNQLPYLDSKHEYLWGSRRAYSVADRSVPHLRADKPHTVRSLTGKLLELVRLGMEDTGFPVLVKEMTSAGGPGTSAGVGLEGGIGSGRERSCLRVVGFLGINELEHALSELADEPDAAINLIPDDASQARVRSSAMSIFSFADSFVDNVWNPCDLSRYIDQAPITVQIHSPLELVQQLFVKLGVRQVIVVNSRGVFQGIITKKAWLNFLSELEEGTGH</sequence>
<feature type="compositionally biased region" description="Low complexity" evidence="10">
    <location>
        <begin position="90"/>
        <end position="114"/>
    </location>
</feature>
<dbReference type="SUPFAM" id="SSF81340">
    <property type="entry name" value="Clc chloride channel"/>
    <property type="match status" value="1"/>
</dbReference>
<dbReference type="GO" id="GO:0005794">
    <property type="term" value="C:Golgi apparatus"/>
    <property type="evidence" value="ECO:0000318"/>
    <property type="project" value="GO_Central"/>
</dbReference>
<evidence type="ECO:0000256" key="5">
    <source>
        <dbReference type="ARBA" id="ARBA00023065"/>
    </source>
</evidence>
<feature type="transmembrane region" description="Helical" evidence="9">
    <location>
        <begin position="909"/>
        <end position="928"/>
    </location>
</feature>
<dbReference type="PANTHER" id="PTHR45711">
    <property type="entry name" value="CHLORIDE CHANNEL PROTEIN"/>
    <property type="match status" value="1"/>
</dbReference>
<dbReference type="Proteomes" id="UP000002149">
    <property type="component" value="Chromosome 5"/>
</dbReference>
<keyword evidence="3 9" id="KW-0812">Transmembrane</keyword>
<feature type="compositionally biased region" description="Low complexity" evidence="10">
    <location>
        <begin position="42"/>
        <end position="52"/>
    </location>
</feature>
<dbReference type="InParanoid" id="Q5KGF6"/>
<feature type="region of interest" description="Disordered" evidence="10">
    <location>
        <begin position="366"/>
        <end position="386"/>
    </location>
</feature>
<feature type="compositionally biased region" description="Low complexity" evidence="10">
    <location>
        <begin position="175"/>
        <end position="189"/>
    </location>
</feature>
<dbReference type="InterPro" id="IPR014743">
    <property type="entry name" value="Cl-channel_core"/>
</dbReference>
<dbReference type="SUPFAM" id="SSF54631">
    <property type="entry name" value="CBS-domain pair"/>
    <property type="match status" value="1"/>
</dbReference>
<gene>
    <name evidence="12" type="ordered locus">CNE03790</name>
</gene>
<evidence type="ECO:0000256" key="1">
    <source>
        <dbReference type="ARBA" id="ARBA00004141"/>
    </source>
</evidence>
<feature type="compositionally biased region" description="Polar residues" evidence="10">
    <location>
        <begin position="582"/>
        <end position="594"/>
    </location>
</feature>
<dbReference type="EMBL" id="AE017345">
    <property type="protein sequence ID" value="AAW43659.2"/>
    <property type="molecule type" value="Genomic_DNA"/>
</dbReference>
<keyword evidence="2 9" id="KW-0813">Transport</keyword>
<dbReference type="GO" id="GO:0005247">
    <property type="term" value="F:voltage-gated chloride channel activity"/>
    <property type="evidence" value="ECO:0000318"/>
    <property type="project" value="GO_Central"/>
</dbReference>
<dbReference type="PaxDb" id="214684-Q5KGF6"/>
<accession>Q5KGF6</accession>
<feature type="compositionally biased region" description="Low complexity" evidence="10">
    <location>
        <begin position="7"/>
        <end position="27"/>
    </location>
</feature>
<feature type="compositionally biased region" description="Low complexity" evidence="10">
    <location>
        <begin position="223"/>
        <end position="237"/>
    </location>
</feature>
<feature type="compositionally biased region" description="Polar residues" evidence="10">
    <location>
        <begin position="59"/>
        <end position="68"/>
    </location>
</feature>
<protein>
    <recommendedName>
        <fullName evidence="9">Chloride channel protein</fullName>
    </recommendedName>
</protein>
<evidence type="ECO:0000313" key="12">
    <source>
        <dbReference type="EMBL" id="AAW43659.2"/>
    </source>
</evidence>
<evidence type="ECO:0000256" key="6">
    <source>
        <dbReference type="ARBA" id="ARBA00023136"/>
    </source>
</evidence>
<evidence type="ECO:0000259" key="11">
    <source>
        <dbReference type="PROSITE" id="PS51371"/>
    </source>
</evidence>
<evidence type="ECO:0000256" key="3">
    <source>
        <dbReference type="ARBA" id="ARBA00022692"/>
    </source>
</evidence>
<evidence type="ECO:0000256" key="2">
    <source>
        <dbReference type="ARBA" id="ARBA00022448"/>
    </source>
</evidence>
<dbReference type="KEGG" id="cne:CNE03790"/>